<dbReference type="InterPro" id="IPR002347">
    <property type="entry name" value="SDR_fam"/>
</dbReference>
<protein>
    <submittedName>
        <fullName evidence="2">Retinol dehydrogenase</fullName>
    </submittedName>
</protein>
<proteinExistence type="predicted"/>
<dbReference type="PRINTS" id="PR00081">
    <property type="entry name" value="GDHRDH"/>
</dbReference>
<keyword evidence="1" id="KW-0560">Oxidoreductase</keyword>
<evidence type="ECO:0000313" key="3">
    <source>
        <dbReference type="Proteomes" id="UP000605099"/>
    </source>
</evidence>
<dbReference type="PANTHER" id="PTHR43157">
    <property type="entry name" value="PHOSPHATIDYLINOSITOL-GLYCAN BIOSYNTHESIS CLASS F PROTEIN-RELATED"/>
    <property type="match status" value="1"/>
</dbReference>
<organism evidence="2 3">
    <name type="scientific">Novosphingobium indicum</name>
    <dbReference type="NCBI Taxonomy" id="462949"/>
    <lineage>
        <taxon>Bacteria</taxon>
        <taxon>Pseudomonadati</taxon>
        <taxon>Pseudomonadota</taxon>
        <taxon>Alphaproteobacteria</taxon>
        <taxon>Sphingomonadales</taxon>
        <taxon>Sphingomonadaceae</taxon>
        <taxon>Novosphingobium</taxon>
    </lineage>
</organism>
<dbReference type="Pfam" id="PF00106">
    <property type="entry name" value="adh_short"/>
    <property type="match status" value="1"/>
</dbReference>
<reference evidence="3" key="1">
    <citation type="journal article" date="2019" name="Int. J. Syst. Evol. Microbiol.">
        <title>The Global Catalogue of Microorganisms (GCM) 10K type strain sequencing project: providing services to taxonomists for standard genome sequencing and annotation.</title>
        <authorList>
            <consortium name="The Broad Institute Genomics Platform"/>
            <consortium name="The Broad Institute Genome Sequencing Center for Infectious Disease"/>
            <person name="Wu L."/>
            <person name="Ma J."/>
        </authorList>
    </citation>
    <scope>NUCLEOTIDE SEQUENCE [LARGE SCALE GENOMIC DNA]</scope>
    <source>
        <strain evidence="3">CGMCC 1.6784</strain>
    </source>
</reference>
<dbReference type="PANTHER" id="PTHR43157:SF31">
    <property type="entry name" value="PHOSPHATIDYLINOSITOL-GLYCAN BIOSYNTHESIS CLASS F PROTEIN"/>
    <property type="match status" value="1"/>
</dbReference>
<name>A0ABQ2K1W6_9SPHN</name>
<accession>A0ABQ2K1W6</accession>
<gene>
    <name evidence="2" type="ORF">GCM10011349_45790</name>
</gene>
<dbReference type="InterPro" id="IPR036291">
    <property type="entry name" value="NAD(P)-bd_dom_sf"/>
</dbReference>
<dbReference type="Gene3D" id="3.40.50.720">
    <property type="entry name" value="NAD(P)-binding Rossmann-like Domain"/>
    <property type="match status" value="1"/>
</dbReference>
<dbReference type="Proteomes" id="UP000605099">
    <property type="component" value="Unassembled WGS sequence"/>
</dbReference>
<dbReference type="EMBL" id="BMLK01000044">
    <property type="protein sequence ID" value="GGN62275.1"/>
    <property type="molecule type" value="Genomic_DNA"/>
</dbReference>
<comment type="caution">
    <text evidence="2">The sequence shown here is derived from an EMBL/GenBank/DDBJ whole genome shotgun (WGS) entry which is preliminary data.</text>
</comment>
<evidence type="ECO:0000313" key="2">
    <source>
        <dbReference type="EMBL" id="GGN62275.1"/>
    </source>
</evidence>
<dbReference type="SUPFAM" id="SSF51735">
    <property type="entry name" value="NAD(P)-binding Rossmann-fold domains"/>
    <property type="match status" value="1"/>
</dbReference>
<keyword evidence="3" id="KW-1185">Reference proteome</keyword>
<sequence length="290" mass="31093">MTSADSPVAVITGASSGIGKQVALALAEKGWRVIGTGRNPDRIAQAQDEIRVVSQTGEVEMIRADLSLLAEAMELADRIKALTARVDLLANNAGGMAREMIMTAEGLEANFAGNHLGPFVLTNALLPLLRTAAKESEPGRVRIINTASDASEMIPSINLDDMQNLQNFSPGLAYCTGKLANVLFARALASRLGDDGIAVHAVHPGAVDSNFFSYAPDDTQERARELDKVSEQEGADTLIWLATEEEGGLTSGGYWFRREARAPNPFVEDAAAVDRFWRESEKLVNKVLGA</sequence>
<evidence type="ECO:0000256" key="1">
    <source>
        <dbReference type="ARBA" id="ARBA00023002"/>
    </source>
</evidence>